<keyword evidence="8" id="KW-1133">Transmembrane helix</keyword>
<evidence type="ECO:0000256" key="7">
    <source>
        <dbReference type="ARBA" id="ARBA00022741"/>
    </source>
</evidence>
<dbReference type="OMA" id="HRITNIF"/>
<evidence type="ECO:0000256" key="12">
    <source>
        <dbReference type="ARBA" id="ARBA00023180"/>
    </source>
</evidence>
<dbReference type="CDD" id="cd07302">
    <property type="entry name" value="CHD"/>
    <property type="match status" value="1"/>
</dbReference>
<dbReference type="Gene3D" id="3.40.50.2300">
    <property type="match status" value="3"/>
</dbReference>
<dbReference type="GO" id="GO:0007168">
    <property type="term" value="P:receptor guanylyl cyclase signaling pathway"/>
    <property type="evidence" value="ECO:0007669"/>
    <property type="project" value="TreeGrafter"/>
</dbReference>
<reference evidence="21" key="1">
    <citation type="submission" date="2012-12" db="EMBL/GenBank/DDBJ databases">
        <authorList>
            <person name="Hellsten U."/>
            <person name="Grimwood J."/>
            <person name="Chapman J.A."/>
            <person name="Shapiro H."/>
            <person name="Aerts A."/>
            <person name="Otillar R.P."/>
            <person name="Terry A.Y."/>
            <person name="Boore J.L."/>
            <person name="Simakov O."/>
            <person name="Marletaz F."/>
            <person name="Cho S.-J."/>
            <person name="Edsinger-Gonzales E."/>
            <person name="Havlak P."/>
            <person name="Kuo D.-H."/>
            <person name="Larsson T."/>
            <person name="Lv J."/>
            <person name="Arendt D."/>
            <person name="Savage R."/>
            <person name="Osoegawa K."/>
            <person name="de Jong P."/>
            <person name="Lindberg D.R."/>
            <person name="Seaver E.C."/>
            <person name="Weisblat D.A."/>
            <person name="Putnam N.H."/>
            <person name="Grigoriev I.V."/>
            <person name="Rokhsar D.S."/>
        </authorList>
    </citation>
    <scope>NUCLEOTIDE SEQUENCE</scope>
    <source>
        <strain evidence="21">I ESC-2004</strain>
    </source>
</reference>
<comment type="catalytic activity">
    <reaction evidence="1 16">
        <text>GTP = 3',5'-cyclic GMP + diphosphate</text>
        <dbReference type="Rhea" id="RHEA:13665"/>
        <dbReference type="ChEBI" id="CHEBI:33019"/>
        <dbReference type="ChEBI" id="CHEBI:37565"/>
        <dbReference type="ChEBI" id="CHEBI:57746"/>
        <dbReference type="EC" id="4.6.1.2"/>
    </reaction>
</comment>
<dbReference type="FunCoup" id="R7T4L4">
    <property type="interactions" value="74"/>
</dbReference>
<dbReference type="InterPro" id="IPR001170">
    <property type="entry name" value="ANPR/GUC"/>
</dbReference>
<dbReference type="InterPro" id="IPR011009">
    <property type="entry name" value="Kinase-like_dom_sf"/>
</dbReference>
<dbReference type="EMBL" id="AMQN01003544">
    <property type="status" value="NOT_ANNOTATED_CDS"/>
    <property type="molecule type" value="Genomic_DNA"/>
</dbReference>
<dbReference type="OrthoDB" id="1890790at2759"/>
<dbReference type="PANTHER" id="PTHR11920:SF494">
    <property type="entry name" value="ATRIAL NATRIURETIC PEPTIDE RECEPTOR 2"/>
    <property type="match status" value="1"/>
</dbReference>
<protein>
    <recommendedName>
        <fullName evidence="3 16">Guanylate cyclase</fullName>
        <ecNumber evidence="3 16">4.6.1.2</ecNumber>
    </recommendedName>
</protein>
<evidence type="ECO:0000259" key="17">
    <source>
        <dbReference type="PROSITE" id="PS50011"/>
    </source>
</evidence>
<dbReference type="InterPro" id="IPR028082">
    <property type="entry name" value="Peripla_BP_I"/>
</dbReference>
<dbReference type="GO" id="GO:0005886">
    <property type="term" value="C:plasma membrane"/>
    <property type="evidence" value="ECO:0007669"/>
    <property type="project" value="UniProtKB-SubCell"/>
</dbReference>
<dbReference type="GO" id="GO:0001653">
    <property type="term" value="F:peptide receptor activity"/>
    <property type="evidence" value="ECO:0007669"/>
    <property type="project" value="TreeGrafter"/>
</dbReference>
<evidence type="ECO:0000256" key="13">
    <source>
        <dbReference type="ARBA" id="ARBA00023239"/>
    </source>
</evidence>
<evidence type="ECO:0000256" key="10">
    <source>
        <dbReference type="ARBA" id="ARBA00023136"/>
    </source>
</evidence>
<dbReference type="InterPro" id="IPR000719">
    <property type="entry name" value="Prot_kinase_dom"/>
</dbReference>
<dbReference type="Pfam" id="PF01094">
    <property type="entry name" value="ANF_receptor"/>
    <property type="match status" value="1"/>
</dbReference>
<dbReference type="Pfam" id="PF00069">
    <property type="entry name" value="Pkinase"/>
    <property type="match status" value="1"/>
</dbReference>
<evidence type="ECO:0000256" key="1">
    <source>
        <dbReference type="ARBA" id="ARBA00001436"/>
    </source>
</evidence>
<dbReference type="SUPFAM" id="SSF56112">
    <property type="entry name" value="Protein kinase-like (PK-like)"/>
    <property type="match status" value="1"/>
</dbReference>
<dbReference type="InterPro" id="IPR050401">
    <property type="entry name" value="Cyclic_nucleotide_synthase"/>
</dbReference>
<dbReference type="GO" id="GO:0005525">
    <property type="term" value="F:GTP binding"/>
    <property type="evidence" value="ECO:0007669"/>
    <property type="project" value="UniProtKB-KW"/>
</dbReference>
<evidence type="ECO:0000313" key="21">
    <source>
        <dbReference type="Proteomes" id="UP000014760"/>
    </source>
</evidence>
<keyword evidence="14 16" id="KW-0141">cGMP biosynthesis</keyword>
<keyword evidence="10" id="KW-0472">Membrane</keyword>
<dbReference type="GO" id="GO:0005524">
    <property type="term" value="F:ATP binding"/>
    <property type="evidence" value="ECO:0007669"/>
    <property type="project" value="InterPro"/>
</dbReference>
<dbReference type="InterPro" id="IPR001054">
    <property type="entry name" value="A/G_cyclase"/>
</dbReference>
<dbReference type="AlphaFoldDB" id="R7T4L4"/>
<evidence type="ECO:0000256" key="16">
    <source>
        <dbReference type="RuleBase" id="RU003431"/>
    </source>
</evidence>
<evidence type="ECO:0000256" key="11">
    <source>
        <dbReference type="ARBA" id="ARBA00023170"/>
    </source>
</evidence>
<feature type="domain" description="Guanylate cyclase" evidence="18">
    <location>
        <begin position="846"/>
        <end position="976"/>
    </location>
</feature>
<evidence type="ECO:0000256" key="6">
    <source>
        <dbReference type="ARBA" id="ARBA00022729"/>
    </source>
</evidence>
<dbReference type="SUPFAM" id="SSF53822">
    <property type="entry name" value="Periplasmic binding protein-like I"/>
    <property type="match status" value="1"/>
</dbReference>
<evidence type="ECO:0000256" key="4">
    <source>
        <dbReference type="ARBA" id="ARBA00022475"/>
    </source>
</evidence>
<comment type="subcellular location">
    <subcellularLocation>
        <location evidence="2">Cell membrane</location>
        <topology evidence="2">Single-pass type I membrane protein</topology>
    </subcellularLocation>
</comment>
<evidence type="ECO:0000256" key="14">
    <source>
        <dbReference type="ARBA" id="ARBA00023293"/>
    </source>
</evidence>
<dbReference type="Pfam" id="PF00211">
    <property type="entry name" value="Guanylate_cyc"/>
    <property type="match status" value="1"/>
</dbReference>
<keyword evidence="9" id="KW-0342">GTP-binding</keyword>
<dbReference type="Gene3D" id="3.30.70.1230">
    <property type="entry name" value="Nucleotide cyclase"/>
    <property type="match status" value="1"/>
</dbReference>
<dbReference type="Gene3D" id="1.10.510.10">
    <property type="entry name" value="Transferase(Phosphotransferase) domain 1"/>
    <property type="match status" value="1"/>
</dbReference>
<evidence type="ECO:0000256" key="5">
    <source>
        <dbReference type="ARBA" id="ARBA00022692"/>
    </source>
</evidence>
<evidence type="ECO:0000256" key="2">
    <source>
        <dbReference type="ARBA" id="ARBA00004251"/>
    </source>
</evidence>
<keyword evidence="11" id="KW-0675">Receptor</keyword>
<dbReference type="HOGENOM" id="CLU_001072_1_2_1"/>
<keyword evidence="7" id="KW-0547">Nucleotide-binding</keyword>
<evidence type="ECO:0000256" key="8">
    <source>
        <dbReference type="ARBA" id="ARBA00022989"/>
    </source>
</evidence>
<evidence type="ECO:0000313" key="19">
    <source>
        <dbReference type="EMBL" id="ELT87878.1"/>
    </source>
</evidence>
<dbReference type="GO" id="GO:0004016">
    <property type="term" value="F:adenylate cyclase activity"/>
    <property type="evidence" value="ECO:0007669"/>
    <property type="project" value="TreeGrafter"/>
</dbReference>
<keyword evidence="4" id="KW-1003">Cell membrane</keyword>
<accession>R7T4L4</accession>
<dbReference type="InterPro" id="IPR018297">
    <property type="entry name" value="A/G_cyclase_CS"/>
</dbReference>
<dbReference type="InterPro" id="IPR029787">
    <property type="entry name" value="Nucleotide_cyclase"/>
</dbReference>
<reference evidence="19 21" key="2">
    <citation type="journal article" date="2013" name="Nature">
        <title>Insights into bilaterian evolution from three spiralian genomes.</title>
        <authorList>
            <person name="Simakov O."/>
            <person name="Marletaz F."/>
            <person name="Cho S.J."/>
            <person name="Edsinger-Gonzales E."/>
            <person name="Havlak P."/>
            <person name="Hellsten U."/>
            <person name="Kuo D.H."/>
            <person name="Larsson T."/>
            <person name="Lv J."/>
            <person name="Arendt D."/>
            <person name="Savage R."/>
            <person name="Osoegawa K."/>
            <person name="de Jong P."/>
            <person name="Grimwood J."/>
            <person name="Chapman J.A."/>
            <person name="Shapiro H."/>
            <person name="Aerts A."/>
            <person name="Otillar R.P."/>
            <person name="Terry A.Y."/>
            <person name="Boore J.L."/>
            <person name="Grigoriev I.V."/>
            <person name="Lindberg D.R."/>
            <person name="Seaver E.C."/>
            <person name="Weisblat D.A."/>
            <person name="Putnam N.H."/>
            <person name="Rokhsar D.S."/>
        </authorList>
    </citation>
    <scope>NUCLEOTIDE SEQUENCE</scope>
    <source>
        <strain evidence="19 21">I ESC-2004</strain>
    </source>
</reference>
<feature type="domain" description="Protein kinase" evidence="17">
    <location>
        <begin position="531"/>
        <end position="773"/>
    </location>
</feature>
<dbReference type="PROSITE" id="PS50125">
    <property type="entry name" value="GUANYLATE_CYCLASE_2"/>
    <property type="match status" value="1"/>
</dbReference>
<dbReference type="SMART" id="SM00044">
    <property type="entry name" value="CYCc"/>
    <property type="match status" value="1"/>
</dbReference>
<dbReference type="CDD" id="cd06352">
    <property type="entry name" value="PBP1_NPR_GC-like"/>
    <property type="match status" value="1"/>
</dbReference>
<comment type="similarity">
    <text evidence="15">Belongs to the adenylyl cyclase class-4/guanylyl cyclase family.</text>
</comment>
<dbReference type="EnsemblMetazoa" id="CapteT108671">
    <property type="protein sequence ID" value="CapteP108671"/>
    <property type="gene ID" value="CapteG108671"/>
</dbReference>
<dbReference type="SUPFAM" id="SSF55073">
    <property type="entry name" value="Nucleotide cyclase"/>
    <property type="match status" value="1"/>
</dbReference>
<keyword evidence="13 15" id="KW-0456">Lyase</keyword>
<dbReference type="GO" id="GO:0035556">
    <property type="term" value="P:intracellular signal transduction"/>
    <property type="evidence" value="ECO:0007669"/>
    <property type="project" value="InterPro"/>
</dbReference>
<dbReference type="PROSITE" id="PS50011">
    <property type="entry name" value="PROTEIN_KINASE_DOM"/>
    <property type="match status" value="1"/>
</dbReference>
<evidence type="ECO:0000259" key="18">
    <source>
        <dbReference type="PROSITE" id="PS50125"/>
    </source>
</evidence>
<dbReference type="STRING" id="283909.R7T4L4"/>
<dbReference type="EMBL" id="KB312101">
    <property type="protein sequence ID" value="ELT87878.1"/>
    <property type="molecule type" value="Genomic_DNA"/>
</dbReference>
<organism evidence="19">
    <name type="scientific">Capitella teleta</name>
    <name type="common">Polychaete worm</name>
    <dbReference type="NCBI Taxonomy" id="283909"/>
    <lineage>
        <taxon>Eukaryota</taxon>
        <taxon>Metazoa</taxon>
        <taxon>Spiralia</taxon>
        <taxon>Lophotrochozoa</taxon>
        <taxon>Annelida</taxon>
        <taxon>Polychaeta</taxon>
        <taxon>Sedentaria</taxon>
        <taxon>Scolecida</taxon>
        <taxon>Capitellidae</taxon>
        <taxon>Capitella</taxon>
    </lineage>
</organism>
<dbReference type="PANTHER" id="PTHR11920">
    <property type="entry name" value="GUANYLYL CYCLASE"/>
    <property type="match status" value="1"/>
</dbReference>
<dbReference type="GO" id="GO:0004383">
    <property type="term" value="F:guanylate cyclase activity"/>
    <property type="evidence" value="ECO:0007669"/>
    <property type="project" value="UniProtKB-EC"/>
</dbReference>
<evidence type="ECO:0000256" key="9">
    <source>
        <dbReference type="ARBA" id="ARBA00023134"/>
    </source>
</evidence>
<dbReference type="InterPro" id="IPR001828">
    <property type="entry name" value="ANF_lig-bd_rcpt"/>
</dbReference>
<dbReference type="PRINTS" id="PR00255">
    <property type="entry name" value="NATPEPTIDER"/>
</dbReference>
<dbReference type="PROSITE" id="PS00452">
    <property type="entry name" value="GUANYLATE_CYCLASE_1"/>
    <property type="match status" value="1"/>
</dbReference>
<gene>
    <name evidence="19" type="ORF">CAPTEDRAFT_108671</name>
</gene>
<dbReference type="Gene3D" id="6.10.250.780">
    <property type="match status" value="1"/>
</dbReference>
<dbReference type="Proteomes" id="UP000014760">
    <property type="component" value="Unassembled WGS sequence"/>
</dbReference>
<evidence type="ECO:0000313" key="20">
    <source>
        <dbReference type="EnsemblMetazoa" id="CapteP108671"/>
    </source>
</evidence>
<dbReference type="EC" id="4.6.1.2" evidence="3 16"/>
<keyword evidence="12" id="KW-0325">Glycoprotein</keyword>
<proteinExistence type="inferred from homology"/>
<keyword evidence="21" id="KW-1185">Reference proteome</keyword>
<evidence type="ECO:0000256" key="15">
    <source>
        <dbReference type="RuleBase" id="RU000405"/>
    </source>
</evidence>
<evidence type="ECO:0000256" key="3">
    <source>
        <dbReference type="ARBA" id="ARBA00012202"/>
    </source>
</evidence>
<dbReference type="FunFam" id="3.30.70.1230:FF:000004">
    <property type="entry name" value="Guanylate cyclase"/>
    <property type="match status" value="1"/>
</dbReference>
<name>R7T4L4_CAPTE</name>
<reference evidence="20" key="3">
    <citation type="submission" date="2015-06" db="UniProtKB">
        <authorList>
            <consortium name="EnsemblMetazoa"/>
        </authorList>
    </citation>
    <scope>IDENTIFICATION</scope>
</reference>
<keyword evidence="5" id="KW-0812">Transmembrane</keyword>
<keyword evidence="6" id="KW-0732">Signal</keyword>
<dbReference type="GO" id="GO:0004672">
    <property type="term" value="F:protein kinase activity"/>
    <property type="evidence" value="ECO:0007669"/>
    <property type="project" value="InterPro"/>
</dbReference>
<sequence>MGVFLITQEDAPYNVGRAGAAIDIAKERVNSELLTAGTHRLVVLLRTYGPMCDAAKAPGMSADLFYKEGVSSFVGPGCSTALDPVARMAAYWNRPIATGTEYPTLLSLGQRCQFKCDCLIQTGLGDHRKFTEKEDQFPTLTRYAYCQCRLRAVLNIIFVRFNWSDISIIVDIDDDYAQTLGDSLEHGLHIHGYNPNVIKFYGNTDDRYKDILQQASKVSRVILLSVHGNKVRKFMLAAYDLGLPQTGEYVFMDVELFPFNGSYWGDHSWRRNDDRDLDAKAAYESILRIALVSHNGPNYERFAAEVKRRAKENYGFDYDAVGEVVNYFVGAFHDAVFDYGSALNRSIELGIDYNDGVEFVKLLWNRSFAGSASGNVHLAETGDRDTSFAILDMDPLTGKFVPVAHYWGDRPGYTPVEGEAIHWAGGRKTPPANMPFCWFQGDNPACKESGVVEVDFILNNLRMLELLSINFHFIVFLRYKMESQLKDMSWIIRKEQIHFKKVAQHSFISRISQVGYQLQSEKNSVGKTAYEKENSKIAAARAASVTSLYVGIIVSIRHINRKFLPMTRDVLLEVSKRRHLLHDNLARFIGVVIDCPTVLVLHEYCSKGSLQDILHNEHLHLDEDFKGSLIGDIVKGMSYIHNSELVSHGHLSSSNCVVDSRFVLKVTDFGLPSIYKEDEGIALSDESKGDVYSFGIILQEIVTRSQPFDTERQTHSVQEIISLVRQEARVPPLRPQVAESSAAYPLLKLMKTCWNEDPSKRPSFDSIKITVRLIQGGKDRSLLESLLSRMEQYANNLEGIVTERTQLLAQEQRKTEQLLFQILPRSIAEQLKYGKPVEPESYERVTIYFSDIVGFTTISAQSSPLEVVTLLNDLYTTFDSIIEKYDVYKVETIGDAYMLVSGLPIRNEDKHGPEMARVSLELLNSMGHFRVRHRPDEKLRLRIGLHTGSCVAGVVGLKMPRYCLFGDTVNTASRMESHGEPLKIHMSPQTKELLDQFGCFRVEERGMTDIKGKGSMLTYWLLGEK</sequence>